<dbReference type="Proteomes" id="UP001322664">
    <property type="component" value="Chromosome"/>
</dbReference>
<proteinExistence type="predicted"/>
<keyword evidence="2" id="KW-1185">Reference proteome</keyword>
<evidence type="ECO:0000313" key="1">
    <source>
        <dbReference type="EMBL" id="WPK11387.1"/>
    </source>
</evidence>
<dbReference type="RefSeq" id="WP_293920027.1">
    <property type="nucleotide sequence ID" value="NZ_CP137624.1"/>
</dbReference>
<reference evidence="1 2" key="1">
    <citation type="submission" date="2023-09" db="EMBL/GenBank/DDBJ databases">
        <authorList>
            <person name="Page C.A."/>
            <person name="Perez-Diaz I.M."/>
        </authorList>
    </citation>
    <scope>NUCLEOTIDE SEQUENCE [LARGE SCALE GENOMIC DNA]</scope>
    <source>
        <strain evidence="1 2">Ll15</strain>
    </source>
</reference>
<name>A0ABZ0S234_9BACI</name>
<evidence type="ECO:0000313" key="2">
    <source>
        <dbReference type="Proteomes" id="UP001322664"/>
    </source>
</evidence>
<dbReference type="EMBL" id="CP137624">
    <property type="protein sequence ID" value="WPK11387.1"/>
    <property type="molecule type" value="Genomic_DNA"/>
</dbReference>
<accession>A0ABZ0S234</accession>
<protein>
    <submittedName>
        <fullName evidence="1">Uncharacterized protein</fullName>
    </submittedName>
</protein>
<gene>
    <name evidence="1" type="ORF">R6U77_16060</name>
</gene>
<organism evidence="1 2">
    <name type="scientific">Lysinibacillus louembei</name>
    <dbReference type="NCBI Taxonomy" id="1470088"/>
    <lineage>
        <taxon>Bacteria</taxon>
        <taxon>Bacillati</taxon>
        <taxon>Bacillota</taxon>
        <taxon>Bacilli</taxon>
        <taxon>Bacillales</taxon>
        <taxon>Bacillaceae</taxon>
        <taxon>Lysinibacillus</taxon>
    </lineage>
</organism>
<sequence length="63" mass="7137">MDQQIVKHYEQVLKANIMQIQLNGASLTLSEQVAQLVAKDRADQAEIRRAYDNVVRELIGEAL</sequence>